<feature type="transmembrane region" description="Helical" evidence="6">
    <location>
        <begin position="477"/>
        <end position="496"/>
    </location>
</feature>
<feature type="transmembrane region" description="Helical" evidence="6">
    <location>
        <begin position="450"/>
        <end position="471"/>
    </location>
</feature>
<dbReference type="GO" id="GO:0005886">
    <property type="term" value="C:plasma membrane"/>
    <property type="evidence" value="ECO:0007669"/>
    <property type="project" value="UniProtKB-SubCell"/>
</dbReference>
<name>A0A4R4VFY6_9PSEU</name>
<reference evidence="8 9" key="1">
    <citation type="submission" date="2019-03" db="EMBL/GenBank/DDBJ databases">
        <title>Draft genome sequences of novel Actinobacteria.</title>
        <authorList>
            <person name="Sahin N."/>
            <person name="Ay H."/>
            <person name="Saygin H."/>
        </authorList>
    </citation>
    <scope>NUCLEOTIDE SEQUENCE [LARGE SCALE GENOMIC DNA]</scope>
    <source>
        <strain evidence="8 9">16K309</strain>
    </source>
</reference>
<keyword evidence="5 6" id="KW-0472">Membrane</keyword>
<dbReference type="InterPro" id="IPR020846">
    <property type="entry name" value="MFS_dom"/>
</dbReference>
<gene>
    <name evidence="8" type="primary">fucP</name>
    <name evidence="8" type="ORF">E1181_30805</name>
</gene>
<keyword evidence="2" id="KW-1003">Cell membrane</keyword>
<dbReference type="RefSeq" id="WP_132679924.1">
    <property type="nucleotide sequence ID" value="NZ_SMKS01000125.1"/>
</dbReference>
<dbReference type="Proteomes" id="UP000295674">
    <property type="component" value="Unassembled WGS sequence"/>
</dbReference>
<dbReference type="EMBL" id="SMKS01000125">
    <property type="protein sequence ID" value="TDC98619.1"/>
    <property type="molecule type" value="Genomic_DNA"/>
</dbReference>
<feature type="domain" description="Major facilitator superfamily (MFS) profile" evidence="7">
    <location>
        <begin position="94"/>
        <end position="503"/>
    </location>
</feature>
<accession>A0A4R4VFY6</accession>
<dbReference type="InterPro" id="IPR050375">
    <property type="entry name" value="MFS_TsgA-like"/>
</dbReference>
<dbReference type="PANTHER" id="PTHR43702:SF11">
    <property type="entry name" value="L-FUCOSE-PROTON SYMPORTER"/>
    <property type="match status" value="1"/>
</dbReference>
<keyword evidence="4 6" id="KW-1133">Transmembrane helix</keyword>
<evidence type="ECO:0000256" key="4">
    <source>
        <dbReference type="ARBA" id="ARBA00022989"/>
    </source>
</evidence>
<dbReference type="SUPFAM" id="SSF103473">
    <property type="entry name" value="MFS general substrate transporter"/>
    <property type="match status" value="1"/>
</dbReference>
<evidence type="ECO:0000256" key="5">
    <source>
        <dbReference type="ARBA" id="ARBA00023136"/>
    </source>
</evidence>
<feature type="transmembrane region" description="Helical" evidence="6">
    <location>
        <begin position="222"/>
        <end position="244"/>
    </location>
</feature>
<sequence length="509" mass="54853">MNGGFVAGLDLSPRLTDAVRPSPFPGSSLGLHAQPGGVAWHERTSSVQTARLFGCSTRGSVARVLIKSNAREWGESSTRVGPDDGYLDRTPAFQFILLSLLFPMWGAAAGLNDILIPQFKSVFELSDAATAFVQSAFYGGYFLIAILASRFIKRTSYKAAVMVGLVLYIVGCGLFFPASHMATYGVFLVAIFAIAVGLSFLETSANTFSSMLGPRRTSTLRLNISQTFTPLGNLTGIVLGKYLIFDNAASLEAQIASVQGAERQELIDRLLGQTLLPYKYILAVLVVLLVLFALTEYPKCRPRVEKAAQAGIGETLKYLSANKLFLKGIGAQFLYVGLQTAVWSFTIRLPLETIPGMNEYEASNYMILGFAAFFIGKFPANFLMSRFSASHVLIAYTAIGAVMLVFVAFGPGNWAVWGVVLANLLMGPCWPTIFGRTLDTIEDKRHQETGGAILVMAIVGGAVIPVLQGAVSDATGSLQMSFIVGAACFAAIMLFFMDQARHAVTDERA</sequence>
<evidence type="ECO:0000259" key="7">
    <source>
        <dbReference type="PROSITE" id="PS50850"/>
    </source>
</evidence>
<dbReference type="Gene3D" id="1.20.1250.20">
    <property type="entry name" value="MFS general substrate transporter like domains"/>
    <property type="match status" value="2"/>
</dbReference>
<feature type="transmembrane region" description="Helical" evidence="6">
    <location>
        <begin position="391"/>
        <end position="409"/>
    </location>
</feature>
<dbReference type="InterPro" id="IPR005275">
    <property type="entry name" value="Lfuc_symporter_FucP"/>
</dbReference>
<feature type="transmembrane region" description="Helical" evidence="6">
    <location>
        <begin position="324"/>
        <end position="345"/>
    </location>
</feature>
<protein>
    <submittedName>
        <fullName evidence="8">L-fucose:H+ symporter permease</fullName>
    </submittedName>
</protein>
<evidence type="ECO:0000313" key="8">
    <source>
        <dbReference type="EMBL" id="TDC98619.1"/>
    </source>
</evidence>
<dbReference type="NCBIfam" id="TIGR00885">
    <property type="entry name" value="fucP"/>
    <property type="match status" value="1"/>
</dbReference>
<comment type="caution">
    <text evidence="8">The sequence shown here is derived from an EMBL/GenBank/DDBJ whole genome shotgun (WGS) entry which is preliminary data.</text>
</comment>
<proteinExistence type="predicted"/>
<dbReference type="AlphaFoldDB" id="A0A4R4VFY6"/>
<feature type="transmembrane region" description="Helical" evidence="6">
    <location>
        <begin position="95"/>
        <end position="116"/>
    </location>
</feature>
<dbReference type="PROSITE" id="PS50850">
    <property type="entry name" value="MFS"/>
    <property type="match status" value="1"/>
</dbReference>
<dbReference type="PANTHER" id="PTHR43702">
    <property type="entry name" value="L-FUCOSE-PROTON SYMPORTER"/>
    <property type="match status" value="1"/>
</dbReference>
<feature type="transmembrane region" description="Helical" evidence="6">
    <location>
        <begin position="415"/>
        <end position="438"/>
    </location>
</feature>
<dbReference type="Pfam" id="PF07690">
    <property type="entry name" value="MFS_1"/>
    <property type="match status" value="1"/>
</dbReference>
<dbReference type="InterPro" id="IPR011701">
    <property type="entry name" value="MFS"/>
</dbReference>
<evidence type="ECO:0000313" key="9">
    <source>
        <dbReference type="Proteomes" id="UP000295674"/>
    </source>
</evidence>
<feature type="transmembrane region" description="Helical" evidence="6">
    <location>
        <begin position="278"/>
        <end position="297"/>
    </location>
</feature>
<organism evidence="8 9">
    <name type="scientific">Saccharopolyspora terrae</name>
    <dbReference type="NCBI Taxonomy" id="2530384"/>
    <lineage>
        <taxon>Bacteria</taxon>
        <taxon>Bacillati</taxon>
        <taxon>Actinomycetota</taxon>
        <taxon>Actinomycetes</taxon>
        <taxon>Pseudonocardiales</taxon>
        <taxon>Pseudonocardiaceae</taxon>
        <taxon>Saccharopolyspora</taxon>
    </lineage>
</organism>
<dbReference type="InterPro" id="IPR036259">
    <property type="entry name" value="MFS_trans_sf"/>
</dbReference>
<evidence type="ECO:0000256" key="2">
    <source>
        <dbReference type="ARBA" id="ARBA00022475"/>
    </source>
</evidence>
<comment type="subcellular location">
    <subcellularLocation>
        <location evidence="1">Cell inner membrane</location>
        <topology evidence="1">Multi-pass membrane protein</topology>
    </subcellularLocation>
</comment>
<keyword evidence="9" id="KW-1185">Reference proteome</keyword>
<feature type="transmembrane region" description="Helical" evidence="6">
    <location>
        <begin position="182"/>
        <end position="201"/>
    </location>
</feature>
<feature type="transmembrane region" description="Helical" evidence="6">
    <location>
        <begin position="159"/>
        <end position="176"/>
    </location>
</feature>
<dbReference type="GO" id="GO:0015535">
    <property type="term" value="F:fucose:proton symporter activity"/>
    <property type="evidence" value="ECO:0007669"/>
    <property type="project" value="InterPro"/>
</dbReference>
<feature type="transmembrane region" description="Helical" evidence="6">
    <location>
        <begin position="128"/>
        <end position="147"/>
    </location>
</feature>
<evidence type="ECO:0000256" key="3">
    <source>
        <dbReference type="ARBA" id="ARBA00022692"/>
    </source>
</evidence>
<keyword evidence="3 6" id="KW-0812">Transmembrane</keyword>
<evidence type="ECO:0000256" key="1">
    <source>
        <dbReference type="ARBA" id="ARBA00004429"/>
    </source>
</evidence>
<dbReference type="OrthoDB" id="9795150at2"/>
<evidence type="ECO:0000256" key="6">
    <source>
        <dbReference type="SAM" id="Phobius"/>
    </source>
</evidence>
<feature type="transmembrane region" description="Helical" evidence="6">
    <location>
        <begin position="365"/>
        <end position="384"/>
    </location>
</feature>
<dbReference type="CDD" id="cd17394">
    <property type="entry name" value="MFS_FucP_like"/>
    <property type="match status" value="1"/>
</dbReference>